<sequence>MHTLIPVFPEPGFGSFLPPPRSAISLRVGTHLPATTLPQRIEHSSTTQRFATPQPISKFAPSVEESRVSLLPRDECVPEPILDVSRAFTTSQNYAFQPRLHPKDWPIIHSVIAQVIEDPTSIVHRLLLLPPGLLSGINTEKPPYILTHHPHIIYLRQC</sequence>
<reference evidence="1" key="1">
    <citation type="submission" date="2022-07" db="EMBL/GenBank/DDBJ databases">
        <title>The genome of Lyophyllum shimeji provides insight into the initial evolution of ectomycorrhizal fungal genome.</title>
        <authorList>
            <person name="Kobayashi Y."/>
            <person name="Shibata T."/>
            <person name="Hirakawa H."/>
            <person name="Shigenobu S."/>
            <person name="Nishiyama T."/>
            <person name="Yamada A."/>
            <person name="Hasebe M."/>
            <person name="Kawaguchi M."/>
        </authorList>
    </citation>
    <scope>NUCLEOTIDE SEQUENCE</scope>
    <source>
        <strain evidence="1">AT787</strain>
    </source>
</reference>
<comment type="caution">
    <text evidence="1">The sequence shown here is derived from an EMBL/GenBank/DDBJ whole genome shotgun (WGS) entry which is preliminary data.</text>
</comment>
<evidence type="ECO:0000313" key="1">
    <source>
        <dbReference type="EMBL" id="GLB34554.1"/>
    </source>
</evidence>
<dbReference type="EMBL" id="BRPK01000002">
    <property type="protein sequence ID" value="GLB34554.1"/>
    <property type="molecule type" value="Genomic_DNA"/>
</dbReference>
<keyword evidence="2" id="KW-1185">Reference proteome</keyword>
<name>A0A9P3UHV9_LYOSH</name>
<organism evidence="1 2">
    <name type="scientific">Lyophyllum shimeji</name>
    <name type="common">Hon-shimeji</name>
    <name type="synonym">Tricholoma shimeji</name>
    <dbReference type="NCBI Taxonomy" id="47721"/>
    <lineage>
        <taxon>Eukaryota</taxon>
        <taxon>Fungi</taxon>
        <taxon>Dikarya</taxon>
        <taxon>Basidiomycota</taxon>
        <taxon>Agaricomycotina</taxon>
        <taxon>Agaricomycetes</taxon>
        <taxon>Agaricomycetidae</taxon>
        <taxon>Agaricales</taxon>
        <taxon>Tricholomatineae</taxon>
        <taxon>Lyophyllaceae</taxon>
        <taxon>Lyophyllum</taxon>
    </lineage>
</organism>
<dbReference type="Proteomes" id="UP001063166">
    <property type="component" value="Unassembled WGS sequence"/>
</dbReference>
<protein>
    <submittedName>
        <fullName evidence="1">Uncharacterized protein</fullName>
    </submittedName>
</protein>
<evidence type="ECO:0000313" key="2">
    <source>
        <dbReference type="Proteomes" id="UP001063166"/>
    </source>
</evidence>
<accession>A0A9P3UHV9</accession>
<gene>
    <name evidence="1" type="ORF">LshimejAT787_0201190</name>
</gene>
<dbReference type="AlphaFoldDB" id="A0A9P3UHV9"/>
<proteinExistence type="predicted"/>